<evidence type="ECO:0008006" key="4">
    <source>
        <dbReference type="Google" id="ProtNLM"/>
    </source>
</evidence>
<dbReference type="OMA" id="MKDQEDN"/>
<dbReference type="GO" id="GO:0007508">
    <property type="term" value="P:larval heart development"/>
    <property type="evidence" value="ECO:0007669"/>
    <property type="project" value="TreeGrafter"/>
</dbReference>
<dbReference type="PANTHER" id="PTHR33395:SF22">
    <property type="entry name" value="REVERSE TRANSCRIPTASE DOMAIN-CONTAINING PROTEIN"/>
    <property type="match status" value="1"/>
</dbReference>
<feature type="non-terminal residue" evidence="1">
    <location>
        <position position="1"/>
    </location>
</feature>
<reference evidence="3" key="1">
    <citation type="submission" date="2012-12" db="EMBL/GenBank/DDBJ databases">
        <authorList>
            <person name="Hellsten U."/>
            <person name="Grimwood J."/>
            <person name="Chapman J.A."/>
            <person name="Shapiro H."/>
            <person name="Aerts A."/>
            <person name="Otillar R.P."/>
            <person name="Terry A.Y."/>
            <person name="Boore J.L."/>
            <person name="Simakov O."/>
            <person name="Marletaz F."/>
            <person name="Cho S.-J."/>
            <person name="Edsinger-Gonzales E."/>
            <person name="Havlak P."/>
            <person name="Kuo D.-H."/>
            <person name="Larsson T."/>
            <person name="Lv J."/>
            <person name="Arendt D."/>
            <person name="Savage R."/>
            <person name="Osoegawa K."/>
            <person name="de Jong P."/>
            <person name="Lindberg D.R."/>
            <person name="Seaver E.C."/>
            <person name="Weisblat D.A."/>
            <person name="Putnam N.H."/>
            <person name="Grigoriev I.V."/>
            <person name="Rokhsar D.S."/>
        </authorList>
    </citation>
    <scope>NUCLEOTIDE SEQUENCE</scope>
    <source>
        <strain evidence="3">I ESC-2004</strain>
    </source>
</reference>
<evidence type="ECO:0000313" key="3">
    <source>
        <dbReference type="Proteomes" id="UP000014760"/>
    </source>
</evidence>
<protein>
    <recommendedName>
        <fullName evidence="4">Reverse transcriptase domain-containing protein</fullName>
    </recommendedName>
</protein>
<sequence length="91" mass="10507">KLKPGKSPGLDYMHSRIFKETASQISKPLRMLFDSRLSIRVLPSVWKSAHVTALFKRGKKHSPENYRPVSLTSVVCKVMKHFVREAIMEHM</sequence>
<dbReference type="GO" id="GO:0031012">
    <property type="term" value="C:extracellular matrix"/>
    <property type="evidence" value="ECO:0007669"/>
    <property type="project" value="TreeGrafter"/>
</dbReference>
<keyword evidence="3" id="KW-1185">Reference proteome</keyword>
<dbReference type="EnsemblMetazoa" id="CapteT40136">
    <property type="protein sequence ID" value="CapteP40136"/>
    <property type="gene ID" value="CapteG40136"/>
</dbReference>
<dbReference type="OrthoDB" id="9390935at2759"/>
<dbReference type="GO" id="GO:0061343">
    <property type="term" value="P:cell adhesion involved in heart morphogenesis"/>
    <property type="evidence" value="ECO:0007669"/>
    <property type="project" value="TreeGrafter"/>
</dbReference>
<proteinExistence type="predicted"/>
<dbReference type="Proteomes" id="UP000014760">
    <property type="component" value="Unassembled WGS sequence"/>
</dbReference>
<dbReference type="STRING" id="283909.R7U7R7"/>
<organism evidence="1">
    <name type="scientific">Capitella teleta</name>
    <name type="common">Polychaete worm</name>
    <dbReference type="NCBI Taxonomy" id="283909"/>
    <lineage>
        <taxon>Eukaryota</taxon>
        <taxon>Metazoa</taxon>
        <taxon>Spiralia</taxon>
        <taxon>Lophotrochozoa</taxon>
        <taxon>Annelida</taxon>
        <taxon>Polychaeta</taxon>
        <taxon>Sedentaria</taxon>
        <taxon>Scolecida</taxon>
        <taxon>Capitellidae</taxon>
        <taxon>Capitella</taxon>
    </lineage>
</organism>
<reference evidence="1 3" key="2">
    <citation type="journal article" date="2013" name="Nature">
        <title>Insights into bilaterian evolution from three spiralian genomes.</title>
        <authorList>
            <person name="Simakov O."/>
            <person name="Marletaz F."/>
            <person name="Cho S.J."/>
            <person name="Edsinger-Gonzales E."/>
            <person name="Havlak P."/>
            <person name="Hellsten U."/>
            <person name="Kuo D.H."/>
            <person name="Larsson T."/>
            <person name="Lv J."/>
            <person name="Arendt D."/>
            <person name="Savage R."/>
            <person name="Osoegawa K."/>
            <person name="de Jong P."/>
            <person name="Grimwood J."/>
            <person name="Chapman J.A."/>
            <person name="Shapiro H."/>
            <person name="Aerts A."/>
            <person name="Otillar R.P."/>
            <person name="Terry A.Y."/>
            <person name="Boore J.L."/>
            <person name="Grigoriev I.V."/>
            <person name="Lindberg D.R."/>
            <person name="Seaver E.C."/>
            <person name="Weisblat D.A."/>
            <person name="Putnam N.H."/>
            <person name="Rokhsar D.S."/>
        </authorList>
    </citation>
    <scope>NUCLEOTIDE SEQUENCE</scope>
    <source>
        <strain evidence="1 3">I ESC-2004</strain>
    </source>
</reference>
<feature type="non-terminal residue" evidence="1">
    <location>
        <position position="91"/>
    </location>
</feature>
<dbReference type="EMBL" id="KB304479">
    <property type="protein sequence ID" value="ELU01999.1"/>
    <property type="molecule type" value="Genomic_DNA"/>
</dbReference>
<evidence type="ECO:0000313" key="1">
    <source>
        <dbReference type="EMBL" id="ELU01999.1"/>
    </source>
</evidence>
<evidence type="ECO:0000313" key="2">
    <source>
        <dbReference type="EnsemblMetazoa" id="CapteP40136"/>
    </source>
</evidence>
<dbReference type="HOGENOM" id="CLU_118269_5_0_1"/>
<dbReference type="EMBL" id="AMQN01009054">
    <property type="status" value="NOT_ANNOTATED_CDS"/>
    <property type="molecule type" value="Genomic_DNA"/>
</dbReference>
<reference evidence="2" key="3">
    <citation type="submission" date="2015-06" db="UniProtKB">
        <authorList>
            <consortium name="EnsemblMetazoa"/>
        </authorList>
    </citation>
    <scope>IDENTIFICATION</scope>
</reference>
<accession>R7U7R7</accession>
<dbReference type="AlphaFoldDB" id="R7U7R7"/>
<dbReference type="PANTHER" id="PTHR33395">
    <property type="entry name" value="TRANSCRIPTASE, PUTATIVE-RELATED-RELATED"/>
    <property type="match status" value="1"/>
</dbReference>
<name>R7U7R7_CAPTE</name>
<gene>
    <name evidence="1" type="ORF">CAPTEDRAFT_40136</name>
</gene>